<dbReference type="GO" id="GO:0016780">
    <property type="term" value="F:phosphotransferase activity, for other substituted phosphate groups"/>
    <property type="evidence" value="ECO:0007669"/>
    <property type="project" value="TreeGrafter"/>
</dbReference>
<dbReference type="Pfam" id="PF02397">
    <property type="entry name" value="Bac_transf"/>
    <property type="match status" value="1"/>
</dbReference>
<keyword evidence="2" id="KW-0812">Transmembrane</keyword>
<name>A0A917UZU2_9BACI</name>
<feature type="domain" description="Bacterial sugar transferase" evidence="3">
    <location>
        <begin position="24"/>
        <end position="219"/>
    </location>
</feature>
<dbReference type="PANTHER" id="PTHR30576">
    <property type="entry name" value="COLANIC BIOSYNTHESIS UDP-GLUCOSE LIPID CARRIER TRANSFERASE"/>
    <property type="match status" value="1"/>
</dbReference>
<proteinExistence type="inferred from homology"/>
<reference evidence="4" key="1">
    <citation type="journal article" date="2014" name="Int. J. Syst. Evol. Microbiol.">
        <title>Complete genome sequence of Corynebacterium casei LMG S-19264T (=DSM 44701T), isolated from a smear-ripened cheese.</title>
        <authorList>
            <consortium name="US DOE Joint Genome Institute (JGI-PGF)"/>
            <person name="Walter F."/>
            <person name="Albersmeier A."/>
            <person name="Kalinowski J."/>
            <person name="Ruckert C."/>
        </authorList>
    </citation>
    <scope>NUCLEOTIDE SEQUENCE</scope>
    <source>
        <strain evidence="4">JCM 12580</strain>
    </source>
</reference>
<organism evidence="4 5">
    <name type="scientific">Lentibacillus kapialis</name>
    <dbReference type="NCBI Taxonomy" id="340214"/>
    <lineage>
        <taxon>Bacteria</taxon>
        <taxon>Bacillati</taxon>
        <taxon>Bacillota</taxon>
        <taxon>Bacilli</taxon>
        <taxon>Bacillales</taxon>
        <taxon>Bacillaceae</taxon>
        <taxon>Lentibacillus</taxon>
    </lineage>
</organism>
<keyword evidence="2" id="KW-1133">Transmembrane helix</keyword>
<dbReference type="PANTHER" id="PTHR30576:SF0">
    <property type="entry name" value="UNDECAPRENYL-PHOSPHATE N-ACETYLGALACTOSAMINYL 1-PHOSPHATE TRANSFERASE-RELATED"/>
    <property type="match status" value="1"/>
</dbReference>
<protein>
    <submittedName>
        <fullName evidence="4">Sugar transferase</fullName>
    </submittedName>
</protein>
<dbReference type="RefSeq" id="WP_188633803.1">
    <property type="nucleotide sequence ID" value="NZ_BMNQ01000055.1"/>
</dbReference>
<evidence type="ECO:0000256" key="1">
    <source>
        <dbReference type="ARBA" id="ARBA00006464"/>
    </source>
</evidence>
<gene>
    <name evidence="4" type="ORF">GCM10007063_28710</name>
</gene>
<dbReference type="AlphaFoldDB" id="A0A917UZU2"/>
<feature type="transmembrane region" description="Helical" evidence="2">
    <location>
        <begin position="29"/>
        <end position="52"/>
    </location>
</feature>
<evidence type="ECO:0000313" key="4">
    <source>
        <dbReference type="EMBL" id="GGK04642.1"/>
    </source>
</evidence>
<reference evidence="4" key="2">
    <citation type="submission" date="2020-09" db="EMBL/GenBank/DDBJ databases">
        <authorList>
            <person name="Sun Q."/>
            <person name="Ohkuma M."/>
        </authorList>
    </citation>
    <scope>NUCLEOTIDE SEQUENCE</scope>
    <source>
        <strain evidence="4">JCM 12580</strain>
    </source>
</reference>
<comment type="caution">
    <text evidence="4">The sequence shown here is derived from an EMBL/GenBank/DDBJ whole genome shotgun (WGS) entry which is preliminary data.</text>
</comment>
<accession>A0A917UZU2</accession>
<dbReference type="InterPro" id="IPR003362">
    <property type="entry name" value="Bact_transf"/>
</dbReference>
<keyword evidence="4" id="KW-0808">Transferase</keyword>
<comment type="similarity">
    <text evidence="1">Belongs to the bacterial sugar transferase family.</text>
</comment>
<sequence>MKTLQNPTNNPSRQFRHPFQLVCKRLIDIIVSSVCLIILSPLYIGAALSILAEDGRPVFFKQKRSGKDDTAFDIYKLRSMKVTPSAPPPNEPAKQYNWSDRVPDDFVFKQASLHNPNITKTGRFIRKYSLDELPQFYNVLKGDMSMIGPRPEIVEIARCYDNRQQERLRVKPGITGWAQVNGRSSMNHGQKISYDLYYVHHFSLWLDIKIFSMTIYQVLLGKDAS</sequence>
<keyword evidence="2" id="KW-0472">Membrane</keyword>
<dbReference type="Proteomes" id="UP000658382">
    <property type="component" value="Unassembled WGS sequence"/>
</dbReference>
<evidence type="ECO:0000313" key="5">
    <source>
        <dbReference type="Proteomes" id="UP000658382"/>
    </source>
</evidence>
<keyword evidence="5" id="KW-1185">Reference proteome</keyword>
<evidence type="ECO:0000259" key="3">
    <source>
        <dbReference type="Pfam" id="PF02397"/>
    </source>
</evidence>
<evidence type="ECO:0000256" key="2">
    <source>
        <dbReference type="SAM" id="Phobius"/>
    </source>
</evidence>
<dbReference type="EMBL" id="BMNQ01000055">
    <property type="protein sequence ID" value="GGK04642.1"/>
    <property type="molecule type" value="Genomic_DNA"/>
</dbReference>